<keyword evidence="3" id="KW-1185">Reference proteome</keyword>
<dbReference type="Proteomes" id="UP000009282">
    <property type="component" value="Chromosome"/>
</dbReference>
<dbReference type="AlphaFoldDB" id="G4QNG4"/>
<gene>
    <name evidence="2" type="ordered locus">GNIT_3674</name>
</gene>
<organism evidence="2 3">
    <name type="scientific">Glaciecola nitratireducens (strain JCM 12485 / KCTC 12276 / FR1064)</name>
    <dbReference type="NCBI Taxonomy" id="1085623"/>
    <lineage>
        <taxon>Bacteria</taxon>
        <taxon>Pseudomonadati</taxon>
        <taxon>Pseudomonadota</taxon>
        <taxon>Gammaproteobacteria</taxon>
        <taxon>Alteromonadales</taxon>
        <taxon>Alteromonadaceae</taxon>
        <taxon>Brumicola</taxon>
    </lineage>
</organism>
<feature type="transmembrane region" description="Helical" evidence="1">
    <location>
        <begin position="21"/>
        <end position="40"/>
    </location>
</feature>
<accession>G4QNG4</accession>
<dbReference type="eggNOG" id="ENOG502ZXBJ">
    <property type="taxonomic scope" value="Bacteria"/>
</dbReference>
<reference evidence="2 3" key="1">
    <citation type="journal article" date="2011" name="J. Bacteriol.">
        <title>Complete genome sequence of seawater bacterium Glaciecola nitratireducens FR1064T.</title>
        <authorList>
            <person name="Bian F."/>
            <person name="Qin Q.L."/>
            <person name="Xie B.B."/>
            <person name="Shu Y.L."/>
            <person name="Zhang X.Y."/>
            <person name="Yu Y."/>
            <person name="Chen B."/>
            <person name="Chen X.L."/>
            <person name="Zhou B.C."/>
            <person name="Zhang Y.Z."/>
        </authorList>
    </citation>
    <scope>NUCLEOTIDE SEQUENCE [LARGE SCALE GENOMIC DNA]</scope>
    <source>
        <strain evidence="3">JCM 12485 / KCTC 12276 / FR1064</strain>
    </source>
</reference>
<evidence type="ECO:0000313" key="2">
    <source>
        <dbReference type="EMBL" id="AEP31768.1"/>
    </source>
</evidence>
<proteinExistence type="predicted"/>
<dbReference type="HOGENOM" id="CLU_1833850_0_0_6"/>
<evidence type="ECO:0000313" key="3">
    <source>
        <dbReference type="Proteomes" id="UP000009282"/>
    </source>
</evidence>
<evidence type="ECO:0000256" key="1">
    <source>
        <dbReference type="SAM" id="Phobius"/>
    </source>
</evidence>
<keyword evidence="1" id="KW-0472">Membrane</keyword>
<dbReference type="EMBL" id="CP003060">
    <property type="protein sequence ID" value="AEP31768.1"/>
    <property type="molecule type" value="Genomic_DNA"/>
</dbReference>
<name>G4QNG4_GLANF</name>
<sequence>MNRLELSQSKYQGVFCRFYEMISNLLWYIVLAAVISVLFSTKFDPLILVLTTFVCTFMFAAYIWFFYSGRSKRIVFLKDGFEFYNYENKRTVNWSEYEGYKITKSIPSEIRIKVHDRTDVVFSYYTFSSAQRTKLFDILDECRE</sequence>
<dbReference type="STRING" id="1085623.GNIT_3674"/>
<feature type="transmembrane region" description="Helical" evidence="1">
    <location>
        <begin position="46"/>
        <end position="67"/>
    </location>
</feature>
<dbReference type="KEGG" id="gni:GNIT_3674"/>
<keyword evidence="1" id="KW-0812">Transmembrane</keyword>
<protein>
    <recommendedName>
        <fullName evidence="4">YcxB-like protein domain-containing protein</fullName>
    </recommendedName>
</protein>
<keyword evidence="1" id="KW-1133">Transmembrane helix</keyword>
<evidence type="ECO:0008006" key="4">
    <source>
        <dbReference type="Google" id="ProtNLM"/>
    </source>
</evidence>